<keyword evidence="6 10" id="KW-0812">Transmembrane</keyword>
<dbReference type="PROSITE" id="PS00216">
    <property type="entry name" value="SUGAR_TRANSPORT_1"/>
    <property type="match status" value="1"/>
</dbReference>
<feature type="transmembrane region" description="Helical" evidence="10">
    <location>
        <begin position="309"/>
        <end position="330"/>
    </location>
</feature>
<evidence type="ECO:0000313" key="12">
    <source>
        <dbReference type="EMBL" id="RKS73445.1"/>
    </source>
</evidence>
<dbReference type="InterPro" id="IPR036259">
    <property type="entry name" value="MFS_trans_sf"/>
</dbReference>
<dbReference type="NCBIfam" id="TIGR00879">
    <property type="entry name" value="SP"/>
    <property type="match status" value="1"/>
</dbReference>
<keyword evidence="13" id="KW-1185">Reference proteome</keyword>
<comment type="subcellular location">
    <subcellularLocation>
        <location evidence="1">Cell membrane</location>
        <topology evidence="1">Multi-pass membrane protein</topology>
    </subcellularLocation>
</comment>
<dbReference type="RefSeq" id="WP_121435942.1">
    <property type="nucleotide sequence ID" value="NZ_RBWU01000004.1"/>
</dbReference>
<feature type="transmembrane region" description="Helical" evidence="10">
    <location>
        <begin position="100"/>
        <end position="119"/>
    </location>
</feature>
<dbReference type="PANTHER" id="PTHR48020">
    <property type="entry name" value="PROTON MYO-INOSITOL COTRANSPORTER"/>
    <property type="match status" value="1"/>
</dbReference>
<dbReference type="PANTHER" id="PTHR48020:SF12">
    <property type="entry name" value="PROTON MYO-INOSITOL COTRANSPORTER"/>
    <property type="match status" value="1"/>
</dbReference>
<feature type="transmembrane region" description="Helical" evidence="10">
    <location>
        <begin position="186"/>
        <end position="207"/>
    </location>
</feature>
<feature type="transmembrane region" description="Helical" evidence="10">
    <location>
        <begin position="433"/>
        <end position="451"/>
    </location>
</feature>
<name>A0A495QLI6_9ACTN</name>
<feature type="transmembrane region" description="Helical" evidence="10">
    <location>
        <begin position="67"/>
        <end position="88"/>
    </location>
</feature>
<dbReference type="GO" id="GO:0022857">
    <property type="term" value="F:transmembrane transporter activity"/>
    <property type="evidence" value="ECO:0007669"/>
    <property type="project" value="InterPro"/>
</dbReference>
<dbReference type="InterPro" id="IPR020846">
    <property type="entry name" value="MFS_dom"/>
</dbReference>
<comment type="caution">
    <text evidence="12">The sequence shown here is derived from an EMBL/GenBank/DDBJ whole genome shotgun (WGS) entry which is preliminary data.</text>
</comment>
<evidence type="ECO:0000256" key="10">
    <source>
        <dbReference type="SAM" id="Phobius"/>
    </source>
</evidence>
<accession>A0A495QLI6</accession>
<organism evidence="12 13">
    <name type="scientific">Actinomadura pelletieri DSM 43383</name>
    <dbReference type="NCBI Taxonomy" id="1120940"/>
    <lineage>
        <taxon>Bacteria</taxon>
        <taxon>Bacillati</taxon>
        <taxon>Actinomycetota</taxon>
        <taxon>Actinomycetes</taxon>
        <taxon>Streptosporangiales</taxon>
        <taxon>Thermomonosporaceae</taxon>
        <taxon>Actinomadura</taxon>
    </lineage>
</organism>
<dbReference type="Pfam" id="PF00083">
    <property type="entry name" value="Sugar_tr"/>
    <property type="match status" value="1"/>
</dbReference>
<evidence type="ECO:0000256" key="2">
    <source>
        <dbReference type="ARBA" id="ARBA00010992"/>
    </source>
</evidence>
<dbReference type="OrthoDB" id="4008739at2"/>
<feature type="transmembrane region" description="Helical" evidence="10">
    <location>
        <begin position="271"/>
        <end position="294"/>
    </location>
</feature>
<feature type="transmembrane region" description="Helical" evidence="10">
    <location>
        <begin position="29"/>
        <end position="55"/>
    </location>
</feature>
<dbReference type="PROSITE" id="PS00217">
    <property type="entry name" value="SUGAR_TRANSPORT_2"/>
    <property type="match status" value="1"/>
</dbReference>
<feature type="transmembrane region" description="Helical" evidence="10">
    <location>
        <begin position="410"/>
        <end position="427"/>
    </location>
</feature>
<dbReference type="InterPro" id="IPR005828">
    <property type="entry name" value="MFS_sugar_transport-like"/>
</dbReference>
<evidence type="ECO:0000256" key="6">
    <source>
        <dbReference type="ARBA" id="ARBA00022692"/>
    </source>
</evidence>
<proteinExistence type="inferred from homology"/>
<feature type="transmembrane region" description="Helical" evidence="10">
    <location>
        <begin position="158"/>
        <end position="180"/>
    </location>
</feature>
<dbReference type="AlphaFoldDB" id="A0A495QLI6"/>
<evidence type="ECO:0000256" key="9">
    <source>
        <dbReference type="RuleBase" id="RU003346"/>
    </source>
</evidence>
<evidence type="ECO:0000313" key="13">
    <source>
        <dbReference type="Proteomes" id="UP000274601"/>
    </source>
</evidence>
<evidence type="ECO:0000256" key="5">
    <source>
        <dbReference type="ARBA" id="ARBA00022597"/>
    </source>
</evidence>
<feature type="transmembrane region" description="Helical" evidence="10">
    <location>
        <begin position="337"/>
        <end position="359"/>
    </location>
</feature>
<evidence type="ECO:0000256" key="4">
    <source>
        <dbReference type="ARBA" id="ARBA00022475"/>
    </source>
</evidence>
<dbReference type="Gene3D" id="1.20.1250.20">
    <property type="entry name" value="MFS general substrate transporter like domains"/>
    <property type="match status" value="2"/>
</dbReference>
<dbReference type="EMBL" id="RBWU01000004">
    <property type="protein sequence ID" value="RKS73445.1"/>
    <property type="molecule type" value="Genomic_DNA"/>
</dbReference>
<dbReference type="InterPro" id="IPR003663">
    <property type="entry name" value="Sugar/inositol_transpt"/>
</dbReference>
<evidence type="ECO:0000259" key="11">
    <source>
        <dbReference type="PROSITE" id="PS50850"/>
    </source>
</evidence>
<evidence type="ECO:0000256" key="7">
    <source>
        <dbReference type="ARBA" id="ARBA00022989"/>
    </source>
</evidence>
<keyword evidence="5" id="KW-0762">Sugar transport</keyword>
<gene>
    <name evidence="12" type="ORF">BZB76_4136</name>
</gene>
<sequence length="479" mass="51891">MTGEPLNVRPAQQSKFEELTPQGLKTARLWAVFITIGSFLFGFDTGIISGALLFIREDLGLTSFEQSSVVSVLLLGAVAGAVAGALSCGRIADRYGRRPLLAALGVVFLVGIVIAAAAHSYGVMLLARIIMGMAVGGVSATVPTYLGEIVPPQIRGRILSLNQLLITIGLLASYITNWVFADAENWRAMFAVGAIPSAALVIACIWLPESPRWLIRRGRTDEARRILERITRPGVPDRVIERYTPDREDHAKIETEGGRARALLLPRYRPALLVAMILAALQQFCGINTILYYAPTIMETTGLSASNAIYYSVFIGVVNVIITLVSLALIDRIGRRPLLIVSLAGMGLSIAMLGLAFAVELSPVITLAFMMLYIVAFGLGMGPVFWVLLGEIFPPALQAEGSSAGATVNWLSNFAVSLAFLPLIDALGQETTFWIFAGICVLGLLFVSLWVPETRGRRTHEVGVDLRQRWNVPEEKETP</sequence>
<dbReference type="PROSITE" id="PS50850">
    <property type="entry name" value="MFS"/>
    <property type="match status" value="1"/>
</dbReference>
<keyword evidence="7 10" id="KW-1133">Transmembrane helix</keyword>
<feature type="transmembrane region" description="Helical" evidence="10">
    <location>
        <begin position="365"/>
        <end position="389"/>
    </location>
</feature>
<dbReference type="Proteomes" id="UP000274601">
    <property type="component" value="Unassembled WGS sequence"/>
</dbReference>
<reference evidence="12 13" key="1">
    <citation type="submission" date="2018-10" db="EMBL/GenBank/DDBJ databases">
        <title>Genomic Encyclopedia of Archaeal and Bacterial Type Strains, Phase II (KMG-II): from individual species to whole genera.</title>
        <authorList>
            <person name="Goeker M."/>
        </authorList>
    </citation>
    <scope>NUCLEOTIDE SEQUENCE [LARGE SCALE GENOMIC DNA]</scope>
    <source>
        <strain evidence="12 13">DSM 43383</strain>
    </source>
</reference>
<keyword evidence="3 9" id="KW-0813">Transport</keyword>
<dbReference type="InterPro" id="IPR005829">
    <property type="entry name" value="Sugar_transporter_CS"/>
</dbReference>
<evidence type="ECO:0000256" key="3">
    <source>
        <dbReference type="ARBA" id="ARBA00022448"/>
    </source>
</evidence>
<dbReference type="GO" id="GO:0005886">
    <property type="term" value="C:plasma membrane"/>
    <property type="evidence" value="ECO:0007669"/>
    <property type="project" value="UniProtKB-SubCell"/>
</dbReference>
<feature type="domain" description="Major facilitator superfamily (MFS) profile" evidence="11">
    <location>
        <begin position="30"/>
        <end position="455"/>
    </location>
</feature>
<keyword evidence="4" id="KW-1003">Cell membrane</keyword>
<protein>
    <submittedName>
        <fullName evidence="12">Sugar porter (SP) family MFS transporter</fullName>
    </submittedName>
</protein>
<dbReference type="FunFam" id="1.20.1250.20:FF:000218">
    <property type="entry name" value="facilitated trehalose transporter Tret1"/>
    <property type="match status" value="1"/>
</dbReference>
<feature type="transmembrane region" description="Helical" evidence="10">
    <location>
        <begin position="125"/>
        <end position="146"/>
    </location>
</feature>
<keyword evidence="8 10" id="KW-0472">Membrane</keyword>
<dbReference type="SUPFAM" id="SSF103473">
    <property type="entry name" value="MFS general substrate transporter"/>
    <property type="match status" value="1"/>
</dbReference>
<dbReference type="InterPro" id="IPR050814">
    <property type="entry name" value="Myo-inositol_Transporter"/>
</dbReference>
<dbReference type="PRINTS" id="PR00171">
    <property type="entry name" value="SUGRTRNSPORT"/>
</dbReference>
<evidence type="ECO:0000256" key="8">
    <source>
        <dbReference type="ARBA" id="ARBA00023136"/>
    </source>
</evidence>
<comment type="similarity">
    <text evidence="2 9">Belongs to the major facilitator superfamily. Sugar transporter (TC 2.A.1.1) family.</text>
</comment>
<evidence type="ECO:0000256" key="1">
    <source>
        <dbReference type="ARBA" id="ARBA00004651"/>
    </source>
</evidence>